<evidence type="ECO:0000313" key="2">
    <source>
        <dbReference type="EMBL" id="MFD2758412.1"/>
    </source>
</evidence>
<dbReference type="PANTHER" id="PTHR42924">
    <property type="entry name" value="EXONUCLEASE"/>
    <property type="match status" value="1"/>
</dbReference>
<dbReference type="EMBL" id="JBHUNE010000006">
    <property type="protein sequence ID" value="MFD2758412.1"/>
    <property type="molecule type" value="Genomic_DNA"/>
</dbReference>
<dbReference type="Proteomes" id="UP001597492">
    <property type="component" value="Unassembled WGS sequence"/>
</dbReference>
<evidence type="ECO:0000259" key="1">
    <source>
        <dbReference type="SMART" id="SM00481"/>
    </source>
</evidence>
<dbReference type="InterPro" id="IPR052018">
    <property type="entry name" value="PHP_domain"/>
</dbReference>
<comment type="caution">
    <text evidence="2">The sequence shown here is derived from an EMBL/GenBank/DDBJ whole genome shotgun (WGS) entry which is preliminary data.</text>
</comment>
<dbReference type="InterPro" id="IPR004013">
    <property type="entry name" value="PHP_dom"/>
</dbReference>
<reference evidence="3" key="1">
    <citation type="journal article" date="2019" name="Int. J. Syst. Evol. Microbiol.">
        <title>The Global Catalogue of Microorganisms (GCM) 10K type strain sequencing project: providing services to taxonomists for standard genome sequencing and annotation.</title>
        <authorList>
            <consortium name="The Broad Institute Genomics Platform"/>
            <consortium name="The Broad Institute Genome Sequencing Center for Infectious Disease"/>
            <person name="Wu L."/>
            <person name="Ma J."/>
        </authorList>
    </citation>
    <scope>NUCLEOTIDE SEQUENCE [LARGE SCALE GENOMIC DNA]</scope>
    <source>
        <strain evidence="3">TISTR 1514</strain>
    </source>
</reference>
<protein>
    <submittedName>
        <fullName evidence="2">PHP domain-containing protein</fullName>
    </submittedName>
</protein>
<dbReference type="SMART" id="SM00481">
    <property type="entry name" value="POLIIIAc"/>
    <property type="match status" value="1"/>
</dbReference>
<dbReference type="CDD" id="cd07438">
    <property type="entry name" value="PHP_HisPPase_AMP"/>
    <property type="match status" value="1"/>
</dbReference>
<dbReference type="InterPro" id="IPR016195">
    <property type="entry name" value="Pol/histidinol_Pase-like"/>
</dbReference>
<dbReference type="SUPFAM" id="SSF89550">
    <property type="entry name" value="PHP domain-like"/>
    <property type="match status" value="1"/>
</dbReference>
<dbReference type="InterPro" id="IPR003141">
    <property type="entry name" value="Pol/His_phosphatase_N"/>
</dbReference>
<dbReference type="RefSeq" id="WP_019619376.1">
    <property type="nucleotide sequence ID" value="NZ_JBHUNE010000006.1"/>
</dbReference>
<feature type="domain" description="Polymerase/histidinol phosphatase N-terminal" evidence="1">
    <location>
        <begin position="12"/>
        <end position="77"/>
    </location>
</feature>
<proteinExistence type="predicted"/>
<keyword evidence="3" id="KW-1185">Reference proteome</keyword>
<name>A0ABW5UXG6_9MICO</name>
<dbReference type="PANTHER" id="PTHR42924:SF3">
    <property type="entry name" value="POLYMERASE_HISTIDINOL PHOSPHATASE N-TERMINAL DOMAIN-CONTAINING PROTEIN"/>
    <property type="match status" value="1"/>
</dbReference>
<sequence>MTTNRFDAELPIDLHLHSNESDGTDSPAQVMADAAAAGLGTVALTDHDTMAGWDAASTRARELGLTLIRGIEFSTQIEYASVHILGYLPDRYNEEFASELDRIRNDRLTRAERMVEAIGADFPLRWDDVLAEAQEGATIGRPHIADALTRKGLVADRGEAFATILHWRGGYYQPHRAPHPTEAIRLIHAAGGVAVLAHGGSRGRRAISDGNFLKLVEAGLDGVEIAHRENDDVARSLLRGYARKHDLIVTGSSDYHGAGKPNELGENTTAPAELAKIIARATGTEPVYPKPRG</sequence>
<gene>
    <name evidence="2" type="ORF">ACFSW7_08470</name>
</gene>
<dbReference type="Pfam" id="PF02811">
    <property type="entry name" value="PHP"/>
    <property type="match status" value="1"/>
</dbReference>
<dbReference type="Gene3D" id="3.20.20.140">
    <property type="entry name" value="Metal-dependent hydrolases"/>
    <property type="match status" value="1"/>
</dbReference>
<evidence type="ECO:0000313" key="3">
    <source>
        <dbReference type="Proteomes" id="UP001597492"/>
    </source>
</evidence>
<organism evidence="2 3">
    <name type="scientific">Gulosibacter faecalis</name>
    <dbReference type="NCBI Taxonomy" id="272240"/>
    <lineage>
        <taxon>Bacteria</taxon>
        <taxon>Bacillati</taxon>
        <taxon>Actinomycetota</taxon>
        <taxon>Actinomycetes</taxon>
        <taxon>Micrococcales</taxon>
        <taxon>Microbacteriaceae</taxon>
        <taxon>Gulosibacter</taxon>
    </lineage>
</organism>
<dbReference type="Gene3D" id="1.10.150.650">
    <property type="match status" value="1"/>
</dbReference>
<accession>A0ABW5UXG6</accession>